<keyword evidence="5" id="KW-1185">Reference proteome</keyword>
<feature type="signal peptide" evidence="2">
    <location>
        <begin position="1"/>
        <end position="21"/>
    </location>
</feature>
<feature type="domain" description="Immunoglobulin" evidence="3">
    <location>
        <begin position="678"/>
        <end position="758"/>
    </location>
</feature>
<dbReference type="NCBIfam" id="NF033708">
    <property type="entry name" value="T9SS_Cterm_ChiA"/>
    <property type="match status" value="1"/>
</dbReference>
<accession>A0A368P6M0</accession>
<dbReference type="SUPFAM" id="SSF48726">
    <property type="entry name" value="Immunoglobulin"/>
    <property type="match status" value="1"/>
</dbReference>
<dbReference type="InterPro" id="IPR036179">
    <property type="entry name" value="Ig-like_dom_sf"/>
</dbReference>
<dbReference type="InterPro" id="IPR026444">
    <property type="entry name" value="Secre_tail"/>
</dbReference>
<protein>
    <submittedName>
        <fullName evidence="4">T9SS C-terminal target domain-containing protein</fullName>
    </submittedName>
</protein>
<proteinExistence type="predicted"/>
<organism evidence="4 5">
    <name type="scientific">Oceanihabitans sediminis</name>
    <dbReference type="NCBI Taxonomy" id="1812012"/>
    <lineage>
        <taxon>Bacteria</taxon>
        <taxon>Pseudomonadati</taxon>
        <taxon>Bacteroidota</taxon>
        <taxon>Flavobacteriia</taxon>
        <taxon>Flavobacteriales</taxon>
        <taxon>Flavobacteriaceae</taxon>
        <taxon>Oceanihabitans</taxon>
    </lineage>
</organism>
<dbReference type="RefSeq" id="WP_113965810.1">
    <property type="nucleotide sequence ID" value="NZ_QNRP01000001.1"/>
</dbReference>
<dbReference type="InterPro" id="IPR003599">
    <property type="entry name" value="Ig_sub"/>
</dbReference>
<feature type="chain" id="PRO_5017009024" evidence="2">
    <location>
        <begin position="22"/>
        <end position="1707"/>
    </location>
</feature>
<keyword evidence="1 2" id="KW-0732">Signal</keyword>
<evidence type="ECO:0000313" key="4">
    <source>
        <dbReference type="EMBL" id="RCU58462.1"/>
    </source>
</evidence>
<sequence length="1707" mass="183585">MMKKYALIFLAFLGFSLSSFGQYSGTGTFTKINSLAELTDGYYVIAESEEKYAMNNFHTGTFLERTPINPISSTITDPTGTIVWKIETNGSGRTIYNEDTSKYISYTGSSNNVQIVDNVATNNQRWNITYSGGSFIFSNVSITSRDLQYNSSAPRFACYTGSQRDLSLFKLTVQTPTITATPTTLTNLDYTVGSGPSAAQSFNVTGTLLVAGTTITSNSTNFEVSLTEVGGYANSVAVPAGSLNGTTTIYTRLVAGLAINTYSGTLTISNATPGIGTTPTINVSGEVLPTTETITVIQATGGTITPGTTTINTGANQSFTATPDACHTFSHWVVDGTAAGSANPYTFTNVTADHTVTAVYTQHTYDITATAGPNGTITPTGTTTLNCRDNQSYSITADTGYAVADVLVDGVSVGAVTSYDFNNITQAHTISVTFAVYTAPCLEEKFESGLPTSYQNGSWPLSSGTWSGTQVIRGNNSHTGSYSCQIRSQTGSNITSPEVANVQSITFWAAGSTSSSRVQVNYSTDNGANWNAAPESPFTLSTSFNQYTATINTTSNTIIQFYRTNGTVYIDDIEFHCDTPCTPPADPTGTITGATPVCAASTSLNFSGTAPSNVTYYWQNSSLGESQTNDAASNLTVTTSGDYYVRAYENVEGCWSNDEVGPYSVFVSSSAPIIDTNPNDISAGVGGSATFSVTSANGANYQWQVSTDGGGTWSNIGTDNNSLTITNAQLADNGNLYQVIVTNACGSTTSSTATLTVTTSTIFSPGELIFVGYDGQINGSGANDEFLLATLVDITPGTEFSLVNSRYEAGAPANVRTQKWGGGSNDPSEEPFETKIQYNGTSTIPAGSVLRFNVTTTNAFLVYAYVTIGTTSTDRTAEFSANVTFPGSHANISTSGDDQLYLMQGDFTFDGTTDANEANYYFSGTLLHGITIGTPWVPLSSACSGVNGSTGRQSRLPAELRCFNVVSENSIRGYYENDKEHGLATLREIVNSVSDVAGNWNLTGYNFDPTDNTAASGGKTFNINPSNPVGQWVGDVDNNWFNCANWEGLAVPKSNTNVQIDATSLNNAVIDHTANYSNEFNDIAYTNNITISGNSVVLEGDANNVLEVHGNLILDSAGTLDMDDNNNTTPDGQLFLYGNWTNNIGEAAFNEGNGTVIFTGNNPQIINNVTPIGTEEFYNVILNNDFNTNVSNNLFMHGNLTVNSGFTATVDSNDYIHVHHSLNNNGTFNILDSGSLIQVDDAGVNTGNISMLRNTQIRRLDYVYWSSPVSGFNVNNISPGSPTNLIFKWGPTDTNANGTQGNWINAAGEIMEPGLGYIVRGPNSYNNTAALYTAEFNNGVPFNGLISRNVSRGTNPTNEDDDWNLLGNPYPSAINALEFLNNTANTAALDGFVNIWTHGTLPSSAIPDPFYEDFVYNYTSNDYITYNGTGTTSGPSGFNGYIAAGQSFMVNMNNGPATTLPIEFRNNMRDKSYDNTQFYRNGSIEKHRIWLDLAPENQPASRILVGYVENATQERDRLYDAITDTQNFYSLINNERFVIQGRALPFQDTDVVPIGVKIASPGNYTFAIAYVDGLFETENQNIYIKDKHLGYIHNISNAPYSFSIEAGEFNDRFEIVYRENALSTEENELNTGLTIIELQDGDVQFQVSNNVEIKNVKIYDVLGRLLYNLQGNSSTEVYNLNKLSQSTYIAKITLSNGIVISKKAVKR</sequence>
<dbReference type="PROSITE" id="PS50231">
    <property type="entry name" value="RICIN_B_LECTIN"/>
    <property type="match status" value="1"/>
</dbReference>
<dbReference type="Gene3D" id="2.80.10.50">
    <property type="match status" value="1"/>
</dbReference>
<dbReference type="OrthoDB" id="1652165at2"/>
<gene>
    <name evidence="4" type="ORF">DU428_03550</name>
</gene>
<dbReference type="EMBL" id="QPIG01000001">
    <property type="protein sequence ID" value="RCU58462.1"/>
    <property type="molecule type" value="Genomic_DNA"/>
</dbReference>
<name>A0A368P6M0_9FLAO</name>
<dbReference type="InterPro" id="IPR044060">
    <property type="entry name" value="Bacterial_rp_domain"/>
</dbReference>
<dbReference type="SMART" id="SM00409">
    <property type="entry name" value="IG"/>
    <property type="match status" value="1"/>
</dbReference>
<dbReference type="InterPro" id="IPR035992">
    <property type="entry name" value="Ricin_B-like_lectins"/>
</dbReference>
<dbReference type="Pfam" id="PF18998">
    <property type="entry name" value="Flg_new_2"/>
    <property type="match status" value="1"/>
</dbReference>
<evidence type="ECO:0000256" key="2">
    <source>
        <dbReference type="SAM" id="SignalP"/>
    </source>
</evidence>
<evidence type="ECO:0000313" key="5">
    <source>
        <dbReference type="Proteomes" id="UP000252249"/>
    </source>
</evidence>
<dbReference type="InterPro" id="IPR013783">
    <property type="entry name" value="Ig-like_fold"/>
</dbReference>
<comment type="caution">
    <text evidence="4">The sequence shown here is derived from an EMBL/GenBank/DDBJ whole genome shotgun (WGS) entry which is preliminary data.</text>
</comment>
<dbReference type="NCBIfam" id="TIGR04183">
    <property type="entry name" value="Por_Secre_tail"/>
    <property type="match status" value="1"/>
</dbReference>
<evidence type="ECO:0000256" key="1">
    <source>
        <dbReference type="ARBA" id="ARBA00022729"/>
    </source>
</evidence>
<dbReference type="Proteomes" id="UP000252249">
    <property type="component" value="Unassembled WGS sequence"/>
</dbReference>
<reference evidence="4 5" key="1">
    <citation type="submission" date="2018-07" db="EMBL/GenBank/DDBJ databases">
        <title>Oceanihabitans testaceum sp. nov., isolated from marine sediment.</title>
        <authorList>
            <person name="Li C.-M."/>
        </authorList>
    </citation>
    <scope>NUCLEOTIDE SEQUENCE [LARGE SCALE GENOMIC DNA]</scope>
    <source>
        <strain evidence="4 5">S9-10</strain>
    </source>
</reference>
<dbReference type="Gene3D" id="2.60.40.10">
    <property type="entry name" value="Immunoglobulins"/>
    <property type="match status" value="1"/>
</dbReference>
<evidence type="ECO:0000259" key="3">
    <source>
        <dbReference type="SMART" id="SM00409"/>
    </source>
</evidence>
<dbReference type="SUPFAM" id="SSF50370">
    <property type="entry name" value="Ricin B-like lectins"/>
    <property type="match status" value="1"/>
</dbReference>